<reference evidence="2" key="1">
    <citation type="submission" date="2023-03" db="EMBL/GenBank/DDBJ databases">
        <title>Massive genome expansion in bonnet fungi (Mycena s.s.) driven by repeated elements and novel gene families across ecological guilds.</title>
        <authorList>
            <consortium name="Lawrence Berkeley National Laboratory"/>
            <person name="Harder C.B."/>
            <person name="Miyauchi S."/>
            <person name="Viragh M."/>
            <person name="Kuo A."/>
            <person name="Thoen E."/>
            <person name="Andreopoulos B."/>
            <person name="Lu D."/>
            <person name="Skrede I."/>
            <person name="Drula E."/>
            <person name="Henrissat B."/>
            <person name="Morin E."/>
            <person name="Kohler A."/>
            <person name="Barry K."/>
            <person name="LaButti K."/>
            <person name="Morin E."/>
            <person name="Salamov A."/>
            <person name="Lipzen A."/>
            <person name="Mereny Z."/>
            <person name="Hegedus B."/>
            <person name="Baldrian P."/>
            <person name="Stursova M."/>
            <person name="Weitz H."/>
            <person name="Taylor A."/>
            <person name="Grigoriev I.V."/>
            <person name="Nagy L.G."/>
            <person name="Martin F."/>
            <person name="Kauserud H."/>
        </authorList>
    </citation>
    <scope>NUCLEOTIDE SEQUENCE</scope>
    <source>
        <strain evidence="2">9284</strain>
    </source>
</reference>
<feature type="transmembrane region" description="Helical" evidence="1">
    <location>
        <begin position="105"/>
        <end position="138"/>
    </location>
</feature>
<evidence type="ECO:0000313" key="3">
    <source>
        <dbReference type="Proteomes" id="UP001221142"/>
    </source>
</evidence>
<feature type="transmembrane region" description="Helical" evidence="1">
    <location>
        <begin position="192"/>
        <end position="213"/>
    </location>
</feature>
<keyword evidence="1" id="KW-0812">Transmembrane</keyword>
<gene>
    <name evidence="2" type="ORF">FB45DRAFT_914027</name>
</gene>
<name>A0AAD7BX92_9AGAR</name>
<evidence type="ECO:0000256" key="1">
    <source>
        <dbReference type="SAM" id="Phobius"/>
    </source>
</evidence>
<dbReference type="Proteomes" id="UP001221142">
    <property type="component" value="Unassembled WGS sequence"/>
</dbReference>
<organism evidence="2 3">
    <name type="scientific">Roridomyces roridus</name>
    <dbReference type="NCBI Taxonomy" id="1738132"/>
    <lineage>
        <taxon>Eukaryota</taxon>
        <taxon>Fungi</taxon>
        <taxon>Dikarya</taxon>
        <taxon>Basidiomycota</taxon>
        <taxon>Agaricomycotina</taxon>
        <taxon>Agaricomycetes</taxon>
        <taxon>Agaricomycetidae</taxon>
        <taxon>Agaricales</taxon>
        <taxon>Marasmiineae</taxon>
        <taxon>Mycenaceae</taxon>
        <taxon>Roridomyces</taxon>
    </lineage>
</organism>
<proteinExistence type="predicted"/>
<feature type="transmembrane region" description="Helical" evidence="1">
    <location>
        <begin position="262"/>
        <end position="283"/>
    </location>
</feature>
<accession>A0AAD7BX92</accession>
<dbReference type="EMBL" id="JARKIF010000008">
    <property type="protein sequence ID" value="KAJ7632969.1"/>
    <property type="molecule type" value="Genomic_DNA"/>
</dbReference>
<keyword evidence="1" id="KW-0472">Membrane</keyword>
<comment type="caution">
    <text evidence="2">The sequence shown here is derived from an EMBL/GenBank/DDBJ whole genome shotgun (WGS) entry which is preliminary data.</text>
</comment>
<feature type="transmembrane region" description="Helical" evidence="1">
    <location>
        <begin position="58"/>
        <end position="84"/>
    </location>
</feature>
<sequence>MLGSPSTLSLLRDKDLPDAPIELTPLRKHSTRQLNRWSRELLFTQQPIIRPSEGRARWILTAPALVIMLLTLIISTIFLLYLAVIGGVHNFDTSAVYLSKPTSNILFGLTITTISTHFVCLSAPFLISVAAYGVAGTWLQEQEFPRHSQVALPTPLQYAFMFKLLASPNITAVWGATQYMRGSRQRLRFPRAFHIALIVTSLILGLSYLLILADIWLHGSASVIQGTLPLASNKSLWAVNTSSALATEPQSGLLGRYPLAPIIIYLYLLYTYAFTAGGIYLWASRIRTQLFRTPGRKTTSAVQLAQVRLTDPLALVAALYPRDCPTPEDGPEMFPLVEDERATGRLEMGIKNDGAGRGNTVSRFGVFRRAGPGTWGVDADALEVV</sequence>
<keyword evidence="3" id="KW-1185">Reference proteome</keyword>
<keyword evidence="1" id="KW-1133">Transmembrane helix</keyword>
<protein>
    <submittedName>
        <fullName evidence="2">Uncharacterized protein</fullName>
    </submittedName>
</protein>
<feature type="transmembrane region" description="Helical" evidence="1">
    <location>
        <begin position="158"/>
        <end position="180"/>
    </location>
</feature>
<evidence type="ECO:0000313" key="2">
    <source>
        <dbReference type="EMBL" id="KAJ7632969.1"/>
    </source>
</evidence>
<dbReference type="AlphaFoldDB" id="A0AAD7BX92"/>